<proteinExistence type="predicted"/>
<accession>A0A6J7XL56</accession>
<name>A0A6J7XL56_9CAUD</name>
<protein>
    <submittedName>
        <fullName evidence="1">Uncharacterized protein</fullName>
    </submittedName>
</protein>
<evidence type="ECO:0000313" key="1">
    <source>
        <dbReference type="EMBL" id="CAB5237990.1"/>
    </source>
</evidence>
<reference evidence="1" key="1">
    <citation type="submission" date="2020-05" db="EMBL/GenBank/DDBJ databases">
        <authorList>
            <person name="Chiriac C."/>
            <person name="Salcher M."/>
            <person name="Ghai R."/>
            <person name="Kavagutti S V."/>
        </authorList>
    </citation>
    <scope>NUCLEOTIDE SEQUENCE</scope>
</reference>
<gene>
    <name evidence="1" type="ORF">UFOVP142_61</name>
</gene>
<dbReference type="EMBL" id="LR798460">
    <property type="protein sequence ID" value="CAB5237990.1"/>
    <property type="molecule type" value="Genomic_DNA"/>
</dbReference>
<organism evidence="1">
    <name type="scientific">uncultured Caudovirales phage</name>
    <dbReference type="NCBI Taxonomy" id="2100421"/>
    <lineage>
        <taxon>Viruses</taxon>
        <taxon>Duplodnaviria</taxon>
        <taxon>Heunggongvirae</taxon>
        <taxon>Uroviricota</taxon>
        <taxon>Caudoviricetes</taxon>
        <taxon>Peduoviridae</taxon>
        <taxon>Maltschvirus</taxon>
        <taxon>Maltschvirus maltsch</taxon>
    </lineage>
</organism>
<sequence>MTRPPFDERDARYYAHAIRQFDHKAEAVSKGQRWSVEATADDGNRFTLDNFSEYIKFRCKYIRSEALKAHRREIEAILDSDPGECGIFEL</sequence>